<gene>
    <name evidence="1" type="ORF">CEXT_589661</name>
</gene>
<dbReference type="EMBL" id="BPLR01016197">
    <property type="protein sequence ID" value="GIY82016.1"/>
    <property type="molecule type" value="Genomic_DNA"/>
</dbReference>
<evidence type="ECO:0000313" key="1">
    <source>
        <dbReference type="EMBL" id="GIY82016.1"/>
    </source>
</evidence>
<reference evidence="1 2" key="1">
    <citation type="submission" date="2021-06" db="EMBL/GenBank/DDBJ databases">
        <title>Caerostris extrusa draft genome.</title>
        <authorList>
            <person name="Kono N."/>
            <person name="Arakawa K."/>
        </authorList>
    </citation>
    <scope>NUCLEOTIDE SEQUENCE [LARGE SCALE GENOMIC DNA]</scope>
</reference>
<evidence type="ECO:0000313" key="2">
    <source>
        <dbReference type="Proteomes" id="UP001054945"/>
    </source>
</evidence>
<accession>A0AAV4WHK0</accession>
<proteinExistence type="predicted"/>
<name>A0AAV4WHK0_CAEEX</name>
<dbReference type="AlphaFoldDB" id="A0AAV4WHK0"/>
<comment type="caution">
    <text evidence="1">The sequence shown here is derived from an EMBL/GenBank/DDBJ whole genome shotgun (WGS) entry which is preliminary data.</text>
</comment>
<sequence length="117" mass="13199">MFDLPLCLSGNLDHQVEFRRQTPAAQLLSLLVQTSITEALCPRGLLGMDTIYHFDMPPSIGPNTHQKTNVFIPTAVQTRGWYPRRLNLTLTRYCQSCVPTWPCTDVIHLVKPQCSSS</sequence>
<organism evidence="1 2">
    <name type="scientific">Caerostris extrusa</name>
    <name type="common">Bark spider</name>
    <name type="synonym">Caerostris bankana</name>
    <dbReference type="NCBI Taxonomy" id="172846"/>
    <lineage>
        <taxon>Eukaryota</taxon>
        <taxon>Metazoa</taxon>
        <taxon>Ecdysozoa</taxon>
        <taxon>Arthropoda</taxon>
        <taxon>Chelicerata</taxon>
        <taxon>Arachnida</taxon>
        <taxon>Araneae</taxon>
        <taxon>Araneomorphae</taxon>
        <taxon>Entelegynae</taxon>
        <taxon>Araneoidea</taxon>
        <taxon>Araneidae</taxon>
        <taxon>Caerostris</taxon>
    </lineage>
</organism>
<protein>
    <submittedName>
        <fullName evidence="1">Uncharacterized protein</fullName>
    </submittedName>
</protein>
<dbReference type="Proteomes" id="UP001054945">
    <property type="component" value="Unassembled WGS sequence"/>
</dbReference>
<keyword evidence="2" id="KW-1185">Reference proteome</keyword>